<dbReference type="RefSeq" id="WP_127764488.1">
    <property type="nucleotide sequence ID" value="NZ_SADE01000001.1"/>
</dbReference>
<dbReference type="CDD" id="cd00077">
    <property type="entry name" value="HDc"/>
    <property type="match status" value="1"/>
</dbReference>
<keyword evidence="1" id="KW-0175">Coiled coil</keyword>
<dbReference type="SUPFAM" id="SSF109604">
    <property type="entry name" value="HD-domain/PDEase-like"/>
    <property type="match status" value="2"/>
</dbReference>
<dbReference type="GO" id="GO:0008081">
    <property type="term" value="F:phosphoric diester hydrolase activity"/>
    <property type="evidence" value="ECO:0007669"/>
    <property type="project" value="UniProtKB-ARBA"/>
</dbReference>
<evidence type="ECO:0000313" key="4">
    <source>
        <dbReference type="Proteomes" id="UP000287447"/>
    </source>
</evidence>
<dbReference type="InterPro" id="IPR037522">
    <property type="entry name" value="HD_GYP_dom"/>
</dbReference>
<feature type="coiled-coil region" evidence="1">
    <location>
        <begin position="62"/>
        <end position="96"/>
    </location>
</feature>
<dbReference type="InterPro" id="IPR003018">
    <property type="entry name" value="GAF"/>
</dbReference>
<feature type="domain" description="HD-GYP" evidence="2">
    <location>
        <begin position="458"/>
        <end position="673"/>
    </location>
</feature>
<dbReference type="Gene3D" id="1.10.3210.10">
    <property type="entry name" value="Hypothetical protein af1432"/>
    <property type="match status" value="2"/>
</dbReference>
<dbReference type="InterPro" id="IPR029016">
    <property type="entry name" value="GAF-like_dom_sf"/>
</dbReference>
<reference evidence="4" key="1">
    <citation type="submission" date="2019-01" db="EMBL/GenBank/DDBJ databases">
        <title>Gri0909 isolated from a small marine red alga.</title>
        <authorList>
            <person name="Kim J."/>
            <person name="Jeong S.E."/>
            <person name="Jeon C.O."/>
        </authorList>
    </citation>
    <scope>NUCLEOTIDE SEQUENCE [LARGE SCALE GENOMIC DNA]</scope>
    <source>
        <strain evidence="4">Gri0909</strain>
    </source>
</reference>
<dbReference type="SMART" id="SM00471">
    <property type="entry name" value="HDc"/>
    <property type="match status" value="1"/>
</dbReference>
<dbReference type="InterPro" id="IPR003607">
    <property type="entry name" value="HD/PDEase_dom"/>
</dbReference>
<dbReference type="SUPFAM" id="SSF55781">
    <property type="entry name" value="GAF domain-like"/>
    <property type="match status" value="1"/>
</dbReference>
<name>A0A3S3URT8_9PROT</name>
<accession>A0A3S3URT8</accession>
<keyword evidence="4" id="KW-1185">Reference proteome</keyword>
<dbReference type="PROSITE" id="PS51832">
    <property type="entry name" value="HD_GYP"/>
    <property type="match status" value="1"/>
</dbReference>
<dbReference type="PANTHER" id="PTHR43155:SF2">
    <property type="entry name" value="CYCLIC DI-GMP PHOSPHODIESTERASE PA4108"/>
    <property type="match status" value="1"/>
</dbReference>
<organism evidence="3 4">
    <name type="scientific">Hwanghaeella grinnelliae</name>
    <dbReference type="NCBI Taxonomy" id="2500179"/>
    <lineage>
        <taxon>Bacteria</taxon>
        <taxon>Pseudomonadati</taxon>
        <taxon>Pseudomonadota</taxon>
        <taxon>Alphaproteobacteria</taxon>
        <taxon>Rhodospirillales</taxon>
        <taxon>Rhodospirillaceae</taxon>
        <taxon>Hwanghaeella</taxon>
    </lineage>
</organism>
<dbReference type="OrthoDB" id="9802066at2"/>
<dbReference type="AlphaFoldDB" id="A0A3S3URT8"/>
<evidence type="ECO:0000256" key="1">
    <source>
        <dbReference type="SAM" id="Coils"/>
    </source>
</evidence>
<dbReference type="Pfam" id="PF13487">
    <property type="entry name" value="HD_5"/>
    <property type="match status" value="1"/>
</dbReference>
<sequence length="696" mass="78426">MKIGSPARDTEVVRRARAVLAEAREDPALLLSVLTDLTEAHERTLARAGITGPAHGQPVDPLQAAKEMIAQQQLEIQELKRELAAQTRRLNQSADAQHKELVFERAKLERLVRLGIAMASERDETRLLSLILEGAMELTNADGATFYLMTEEEDALEFQIIRNRSLNISMASTPDESLPFPNVHLFDLQTGVPNEKNVVSKAVLLRQTFNIPDAYNAGDFDFAGTKKFDEANGYRSVSFLTVPLIPRGGSVIGALQLINATNSETGEVIPFDGELQGFVEALAAQGAVTIENQKLLHSQRELIDAIIELTASAIDAKSPYTGGHCNRVPEIAMMLGQAAHDAKRGPFADFGFADDEEWREFRIAAWLHDCGKVTTPEYVVDKATKLETIYNRIHEIRTRFEVIHRELTVDYLSRKVKELGGDPAPDAELMAEYDRLQADFDVVADCNVGGEFLDQEKIDRIREIAKRTWTRNFDNRKGLSQDEHLRLKGIQGRPPPAVENLLADKPTHVVTRDPGDIERFKTSGFKMDIPKNLTNLGEIYNLTIQRGTLTEEERFKINEHIIQTIIMLETMPFPKNMQRVPEYAGGHHETMDGKGYPRRLTREEMSVPSRIMAIADIFEALTASDRPYKKPKPLSESLKILGFMCRDHHIDPDVFQLFLEKQIYLRYAEEYLDPSQIDEVDIEPLLEIAREASATY</sequence>
<dbReference type="SMART" id="SM00065">
    <property type="entry name" value="GAF"/>
    <property type="match status" value="1"/>
</dbReference>
<comment type="caution">
    <text evidence="3">The sequence shown here is derived from an EMBL/GenBank/DDBJ whole genome shotgun (WGS) entry which is preliminary data.</text>
</comment>
<dbReference type="Proteomes" id="UP000287447">
    <property type="component" value="Unassembled WGS sequence"/>
</dbReference>
<proteinExistence type="predicted"/>
<dbReference type="EMBL" id="SADE01000001">
    <property type="protein sequence ID" value="RVU39116.1"/>
    <property type="molecule type" value="Genomic_DNA"/>
</dbReference>
<evidence type="ECO:0000313" key="3">
    <source>
        <dbReference type="EMBL" id="RVU39116.1"/>
    </source>
</evidence>
<gene>
    <name evidence="3" type="ORF">EOI86_07630</name>
</gene>
<dbReference type="Pfam" id="PF01590">
    <property type="entry name" value="GAF"/>
    <property type="match status" value="1"/>
</dbReference>
<evidence type="ECO:0000259" key="2">
    <source>
        <dbReference type="PROSITE" id="PS51832"/>
    </source>
</evidence>
<dbReference type="PANTHER" id="PTHR43155">
    <property type="entry name" value="CYCLIC DI-GMP PHOSPHODIESTERASE PA4108-RELATED"/>
    <property type="match status" value="1"/>
</dbReference>
<dbReference type="Gene3D" id="3.30.450.40">
    <property type="match status" value="1"/>
</dbReference>
<protein>
    <submittedName>
        <fullName evidence="3">GAF domain-containing protein</fullName>
    </submittedName>
</protein>